<dbReference type="InterPro" id="IPR020422">
    <property type="entry name" value="TYR_PHOSPHATASE_DUAL_dom"/>
</dbReference>
<dbReference type="CDD" id="cd14498">
    <property type="entry name" value="DSP"/>
    <property type="match status" value="1"/>
</dbReference>
<dbReference type="InterPro" id="IPR000387">
    <property type="entry name" value="Tyr_Pase_dom"/>
</dbReference>
<dbReference type="PANTHER" id="PTHR46588">
    <property type="entry name" value="SERINE/THREONINE/TYROSINE-INTERACTING PROTEIN"/>
    <property type="match status" value="1"/>
</dbReference>
<proteinExistence type="inferred from homology"/>
<protein>
    <submittedName>
        <fullName evidence="3">Possible dual specificity protein phosphatase 3</fullName>
    </submittedName>
</protein>
<dbReference type="InterPro" id="IPR029021">
    <property type="entry name" value="Prot-tyrosine_phosphatase-like"/>
</dbReference>
<evidence type="ECO:0000313" key="4">
    <source>
        <dbReference type="Proteomes" id="UP000068243"/>
    </source>
</evidence>
<name>A0A100IIF4_ASPNG</name>
<dbReference type="PANTHER" id="PTHR46588:SF1">
    <property type="entry name" value="SERINE_THREONINE_TYROSINE-INTERACTING PROTEIN"/>
    <property type="match status" value="1"/>
</dbReference>
<evidence type="ECO:0000313" key="3">
    <source>
        <dbReference type="EMBL" id="GAQ41814.1"/>
    </source>
</evidence>
<dbReference type="GO" id="GO:0062026">
    <property type="term" value="P:negative regulation of SCF-dependent proteasomal ubiquitin-dependent catabolic process"/>
    <property type="evidence" value="ECO:0007669"/>
    <property type="project" value="TreeGrafter"/>
</dbReference>
<dbReference type="GO" id="GO:0140096">
    <property type="term" value="F:catalytic activity, acting on a protein"/>
    <property type="evidence" value="ECO:0007669"/>
    <property type="project" value="UniProtKB-ARBA"/>
</dbReference>
<dbReference type="SMART" id="SM00195">
    <property type="entry name" value="DSPc"/>
    <property type="match status" value="1"/>
</dbReference>
<dbReference type="OrthoDB" id="10252009at2759"/>
<sequence length="311" mass="34596">MAQPYHPAELPMSHSANALYTATQEYSSRKSSQQPSVYTWSPLGAGNSNLRDTDNPAVHQFPEGEFVPFGFFDKVDINLFKDTLSPSVDWSYEKRRQVHQILPFLYLGPWSCLADRDWLNQEGITLLLGIRHGQLAKAGLLSGAKTAAALNIMTASIDYQDNQELISNLRDVVNGINEHIASSVPLGLSRSTEKKVLVFCETGNHSSALVVMAYLMVMLNISPMKALDLVQSQRLSVIVDGPASQLLLAFEAIIVAKRDVERVRRASILDTSASSKKRTNSRDTDDMDIDEIGFWDLERKPLAPFQDRSTI</sequence>
<accession>A0A100IIF4</accession>
<dbReference type="Pfam" id="PF00782">
    <property type="entry name" value="DSPc"/>
    <property type="match status" value="1"/>
</dbReference>
<organism evidence="3 4">
    <name type="scientific">Aspergillus niger</name>
    <dbReference type="NCBI Taxonomy" id="5061"/>
    <lineage>
        <taxon>Eukaryota</taxon>
        <taxon>Fungi</taxon>
        <taxon>Dikarya</taxon>
        <taxon>Ascomycota</taxon>
        <taxon>Pezizomycotina</taxon>
        <taxon>Eurotiomycetes</taxon>
        <taxon>Eurotiomycetidae</taxon>
        <taxon>Eurotiales</taxon>
        <taxon>Aspergillaceae</taxon>
        <taxon>Aspergillus</taxon>
        <taxon>Aspergillus subgen. Circumdati</taxon>
    </lineage>
</organism>
<dbReference type="Gene3D" id="3.90.190.10">
    <property type="entry name" value="Protein tyrosine phosphatase superfamily"/>
    <property type="match status" value="1"/>
</dbReference>
<dbReference type="VEuPathDB" id="FungiDB:ASPNIDRAFT2_1140476"/>
<feature type="domain" description="Tyrosine specific protein phosphatases" evidence="2">
    <location>
        <begin position="170"/>
        <end position="238"/>
    </location>
</feature>
<dbReference type="PROSITE" id="PS50056">
    <property type="entry name" value="TYR_PHOSPHATASE_2"/>
    <property type="match status" value="1"/>
</dbReference>
<comment type="similarity">
    <text evidence="1">Belongs to the protein-tyrosine phosphatase family. Non-receptor class subfamily.</text>
</comment>
<reference evidence="4" key="1">
    <citation type="journal article" date="2016" name="Genome Announc.">
        <title>Draft genome sequence of Aspergillus niger strain An76.</title>
        <authorList>
            <person name="Gong W."/>
            <person name="Cheng Z."/>
            <person name="Zhang H."/>
            <person name="Liu L."/>
            <person name="Gao P."/>
            <person name="Wang L."/>
        </authorList>
    </citation>
    <scope>NUCLEOTIDE SEQUENCE [LARGE SCALE GENOMIC DNA]</scope>
    <source>
        <strain evidence="4">An76</strain>
    </source>
</reference>
<dbReference type="VEuPathDB" id="FungiDB:ATCC64974_101750"/>
<dbReference type="Proteomes" id="UP000068243">
    <property type="component" value="Unassembled WGS sequence"/>
</dbReference>
<gene>
    <name evidence="3" type="ORF">ABL_04475</name>
</gene>
<evidence type="ECO:0000259" key="2">
    <source>
        <dbReference type="PROSITE" id="PS50056"/>
    </source>
</evidence>
<dbReference type="EMBL" id="BCMY01000006">
    <property type="protein sequence ID" value="GAQ41814.1"/>
    <property type="molecule type" value="Genomic_DNA"/>
</dbReference>
<dbReference type="GO" id="GO:1990444">
    <property type="term" value="F:F-box domain binding"/>
    <property type="evidence" value="ECO:0007669"/>
    <property type="project" value="TreeGrafter"/>
</dbReference>
<dbReference type="GO" id="GO:0005737">
    <property type="term" value="C:cytoplasm"/>
    <property type="evidence" value="ECO:0007669"/>
    <property type="project" value="TreeGrafter"/>
</dbReference>
<dbReference type="VEuPathDB" id="FungiDB:M747DRAFT_296664"/>
<evidence type="ECO:0000256" key="1">
    <source>
        <dbReference type="ARBA" id="ARBA00009649"/>
    </source>
</evidence>
<dbReference type="InterPro" id="IPR000340">
    <property type="entry name" value="Dual-sp_phosphatase_cat-dom"/>
</dbReference>
<dbReference type="InterPro" id="IPR052449">
    <property type="entry name" value="STYX-Interacting_Phosphatase"/>
</dbReference>
<comment type="caution">
    <text evidence="3">The sequence shown here is derived from an EMBL/GenBank/DDBJ whole genome shotgun (WGS) entry which is preliminary data.</text>
</comment>
<dbReference type="SUPFAM" id="SSF52799">
    <property type="entry name" value="(Phosphotyrosine protein) phosphatases II"/>
    <property type="match status" value="1"/>
</dbReference>
<dbReference type="OMA" id="IAYIMVM"/>
<dbReference type="VEuPathDB" id="FungiDB:An08g05970"/>
<dbReference type="GO" id="GO:0005654">
    <property type="term" value="C:nucleoplasm"/>
    <property type="evidence" value="ECO:0007669"/>
    <property type="project" value="TreeGrafter"/>
</dbReference>
<dbReference type="AlphaFoldDB" id="A0A100IIF4"/>
<dbReference type="GO" id="GO:0070372">
    <property type="term" value="P:regulation of ERK1 and ERK2 cascade"/>
    <property type="evidence" value="ECO:0007669"/>
    <property type="project" value="TreeGrafter"/>
</dbReference>